<feature type="transmembrane region" description="Helical" evidence="10">
    <location>
        <begin position="76"/>
        <end position="96"/>
    </location>
</feature>
<feature type="compositionally biased region" description="Basic and acidic residues" evidence="9">
    <location>
        <begin position="301"/>
        <end position="311"/>
    </location>
</feature>
<evidence type="ECO:0008006" key="13">
    <source>
        <dbReference type="Google" id="ProtNLM"/>
    </source>
</evidence>
<dbReference type="InterPro" id="IPR034294">
    <property type="entry name" value="Aquaporin_transptr"/>
</dbReference>
<dbReference type="GO" id="GO:0015250">
    <property type="term" value="F:water channel activity"/>
    <property type="evidence" value="ECO:0007669"/>
    <property type="project" value="TreeGrafter"/>
</dbReference>
<keyword evidence="4 8" id="KW-0812">Transmembrane</keyword>
<dbReference type="Gene3D" id="1.20.1080.10">
    <property type="entry name" value="Glycerol uptake facilitator protein"/>
    <property type="match status" value="1"/>
</dbReference>
<dbReference type="InterPro" id="IPR023271">
    <property type="entry name" value="Aquaporin-like"/>
</dbReference>
<evidence type="ECO:0000256" key="7">
    <source>
        <dbReference type="ARBA" id="ARBA00023136"/>
    </source>
</evidence>
<feature type="transmembrane region" description="Helical" evidence="10">
    <location>
        <begin position="164"/>
        <end position="183"/>
    </location>
</feature>
<dbReference type="Proteomes" id="UP000054564">
    <property type="component" value="Unassembled WGS sequence"/>
</dbReference>
<dbReference type="STRING" id="1165861.A0A0L0VX51"/>
<evidence type="ECO:0000256" key="1">
    <source>
        <dbReference type="ARBA" id="ARBA00004141"/>
    </source>
</evidence>
<keyword evidence="12" id="KW-1185">Reference proteome</keyword>
<dbReference type="InterPro" id="IPR000425">
    <property type="entry name" value="MIP"/>
</dbReference>
<evidence type="ECO:0000256" key="10">
    <source>
        <dbReference type="SAM" id="Phobius"/>
    </source>
</evidence>
<feature type="transmembrane region" description="Helical" evidence="10">
    <location>
        <begin position="37"/>
        <end position="56"/>
    </location>
</feature>
<accession>A0A0L0VX51</accession>
<evidence type="ECO:0000256" key="2">
    <source>
        <dbReference type="ARBA" id="ARBA00006175"/>
    </source>
</evidence>
<dbReference type="PRINTS" id="PR00783">
    <property type="entry name" value="MINTRINSICP"/>
</dbReference>
<comment type="caution">
    <text evidence="11">The sequence shown here is derived from an EMBL/GenBank/DDBJ whole genome shotgun (WGS) entry which is preliminary data.</text>
</comment>
<comment type="similarity">
    <text evidence="2 8">Belongs to the MIP/aquaporin (TC 1.A.8) family.</text>
</comment>
<feature type="region of interest" description="Disordered" evidence="9">
    <location>
        <begin position="301"/>
        <end position="326"/>
    </location>
</feature>
<keyword evidence="7 10" id="KW-0472">Membrane</keyword>
<gene>
    <name evidence="11" type="ORF">PSTG_03108</name>
</gene>
<dbReference type="SUPFAM" id="SSF81338">
    <property type="entry name" value="Aquaporin-like"/>
    <property type="match status" value="1"/>
</dbReference>
<evidence type="ECO:0000256" key="3">
    <source>
        <dbReference type="ARBA" id="ARBA00022448"/>
    </source>
</evidence>
<dbReference type="OrthoDB" id="3222at2759"/>
<dbReference type="EMBL" id="AJIL01000016">
    <property type="protein sequence ID" value="KNF03585.1"/>
    <property type="molecule type" value="Genomic_DNA"/>
</dbReference>
<sequence length="326" mass="35153">MHLTHPEKIVKKFDWSHLYGHPLENFAVDFMAASGEFIGTVAFLMVGLGGIQAAATSNRAGLPALATTSTVPNIQHLMYISTSMGLSLLFSAWIFFRATGAAFNPNVSLALLLTGVITPTRFILYVGAQLSASLVASSILKKLLPGPMSVVPNLAVGTSIKQGLLIEAFITCALVLSVLFLAVEKHRATYLAPVGISITLFACHLFGVVYTGAAMNSARAFGPAAVTGAWKDHWVYWVGPTIGSLLAVIIYVFMKRFEYWRSNEGQDTDVFSASPELFIARPVAGDGRPRLFSMSKSAERVRFPTEQHRQGSDAFAVDPQQGAEPV</sequence>
<comment type="subcellular location">
    <subcellularLocation>
        <location evidence="1">Membrane</location>
        <topology evidence="1">Multi-pass membrane protein</topology>
    </subcellularLocation>
</comment>
<keyword evidence="5" id="KW-0677">Repeat</keyword>
<evidence type="ECO:0000256" key="6">
    <source>
        <dbReference type="ARBA" id="ARBA00022989"/>
    </source>
</evidence>
<dbReference type="AlphaFoldDB" id="A0A0L0VX51"/>
<keyword evidence="3 8" id="KW-0813">Transport</keyword>
<evidence type="ECO:0000256" key="8">
    <source>
        <dbReference type="RuleBase" id="RU000477"/>
    </source>
</evidence>
<evidence type="ECO:0000256" key="9">
    <source>
        <dbReference type="SAM" id="MobiDB-lite"/>
    </source>
</evidence>
<name>A0A0L0VX51_9BASI</name>
<evidence type="ECO:0000256" key="4">
    <source>
        <dbReference type="ARBA" id="ARBA00022692"/>
    </source>
</evidence>
<evidence type="ECO:0000313" key="12">
    <source>
        <dbReference type="Proteomes" id="UP000054564"/>
    </source>
</evidence>
<keyword evidence="6 10" id="KW-1133">Transmembrane helix</keyword>
<evidence type="ECO:0000313" key="11">
    <source>
        <dbReference type="EMBL" id="KNF03585.1"/>
    </source>
</evidence>
<dbReference type="PANTHER" id="PTHR19139">
    <property type="entry name" value="AQUAPORIN TRANSPORTER"/>
    <property type="match status" value="1"/>
</dbReference>
<dbReference type="FunFam" id="1.20.1080.10:FF:000014">
    <property type="entry name" value="Aquaporin 1"/>
    <property type="match status" value="1"/>
</dbReference>
<protein>
    <recommendedName>
        <fullName evidence="13">Aquaporin</fullName>
    </recommendedName>
</protein>
<organism evidence="11 12">
    <name type="scientific">Puccinia striiformis f. sp. tritici PST-78</name>
    <dbReference type="NCBI Taxonomy" id="1165861"/>
    <lineage>
        <taxon>Eukaryota</taxon>
        <taxon>Fungi</taxon>
        <taxon>Dikarya</taxon>
        <taxon>Basidiomycota</taxon>
        <taxon>Pucciniomycotina</taxon>
        <taxon>Pucciniomycetes</taxon>
        <taxon>Pucciniales</taxon>
        <taxon>Pucciniaceae</taxon>
        <taxon>Puccinia</taxon>
    </lineage>
</organism>
<evidence type="ECO:0000256" key="5">
    <source>
        <dbReference type="ARBA" id="ARBA00022737"/>
    </source>
</evidence>
<proteinExistence type="inferred from homology"/>
<dbReference type="GO" id="GO:0005886">
    <property type="term" value="C:plasma membrane"/>
    <property type="evidence" value="ECO:0007669"/>
    <property type="project" value="TreeGrafter"/>
</dbReference>
<reference evidence="12" key="1">
    <citation type="submission" date="2014-03" db="EMBL/GenBank/DDBJ databases">
        <title>The Genome Sequence of Puccinia striiformis f. sp. tritici PST-78.</title>
        <authorList>
            <consortium name="The Broad Institute Genome Sequencing Platform"/>
            <person name="Cuomo C."/>
            <person name="Hulbert S."/>
            <person name="Chen X."/>
            <person name="Walker B."/>
            <person name="Young S.K."/>
            <person name="Zeng Q."/>
            <person name="Gargeya S."/>
            <person name="Fitzgerald M."/>
            <person name="Haas B."/>
            <person name="Abouelleil A."/>
            <person name="Alvarado L."/>
            <person name="Arachchi H.M."/>
            <person name="Berlin A.M."/>
            <person name="Chapman S.B."/>
            <person name="Goldberg J."/>
            <person name="Griggs A."/>
            <person name="Gujja S."/>
            <person name="Hansen M."/>
            <person name="Howarth C."/>
            <person name="Imamovic A."/>
            <person name="Larimer J."/>
            <person name="McCowan C."/>
            <person name="Montmayeur A."/>
            <person name="Murphy C."/>
            <person name="Neiman D."/>
            <person name="Pearson M."/>
            <person name="Priest M."/>
            <person name="Roberts A."/>
            <person name="Saif S."/>
            <person name="Shea T."/>
            <person name="Sisk P."/>
            <person name="Sykes S."/>
            <person name="Wortman J."/>
            <person name="Nusbaum C."/>
            <person name="Birren B."/>
        </authorList>
    </citation>
    <scope>NUCLEOTIDE SEQUENCE [LARGE SCALE GENOMIC DNA]</scope>
    <source>
        <strain evidence="12">race PST-78</strain>
    </source>
</reference>
<feature type="transmembrane region" description="Helical" evidence="10">
    <location>
        <begin position="190"/>
        <end position="214"/>
    </location>
</feature>
<feature type="transmembrane region" description="Helical" evidence="10">
    <location>
        <begin position="234"/>
        <end position="254"/>
    </location>
</feature>
<dbReference type="PANTHER" id="PTHR19139:SF199">
    <property type="entry name" value="MIP17260P"/>
    <property type="match status" value="1"/>
</dbReference>
<feature type="transmembrane region" description="Helical" evidence="10">
    <location>
        <begin position="108"/>
        <end position="128"/>
    </location>
</feature>
<dbReference type="Pfam" id="PF00230">
    <property type="entry name" value="MIP"/>
    <property type="match status" value="1"/>
</dbReference>